<evidence type="ECO:0000313" key="5">
    <source>
        <dbReference type="Proteomes" id="UP000808906"/>
    </source>
</evidence>
<dbReference type="EMBL" id="WUXR01000001">
    <property type="protein sequence ID" value="MBM4564393.1"/>
    <property type="molecule type" value="Genomic_DNA"/>
</dbReference>
<dbReference type="Proteomes" id="UP000608063">
    <property type="component" value="Unassembled WGS sequence"/>
</dbReference>
<dbReference type="Proteomes" id="UP000603463">
    <property type="component" value="Unassembled WGS sequence"/>
</dbReference>
<gene>
    <name evidence="2" type="ORF">GS441_02655</name>
    <name evidence="3" type="ORF">GS882_01335</name>
    <name evidence="4" type="ORF">GS947_18940</name>
</gene>
<feature type="region of interest" description="Disordered" evidence="1">
    <location>
        <begin position="1"/>
        <end position="21"/>
    </location>
</feature>
<dbReference type="InterPro" id="IPR052732">
    <property type="entry name" value="Cell-binding_unc_protein"/>
</dbReference>
<dbReference type="RefSeq" id="WP_084955569.1">
    <property type="nucleotide sequence ID" value="NZ_AP024181.1"/>
</dbReference>
<protein>
    <submittedName>
        <fullName evidence="2">AAA family ATPase</fullName>
    </submittedName>
</protein>
<dbReference type="PANTHER" id="PTHR43883">
    <property type="entry name" value="SLR0207 PROTEIN"/>
    <property type="match status" value="1"/>
</dbReference>
<dbReference type="Gene3D" id="3.40.50.300">
    <property type="entry name" value="P-loop containing nucleotide triphosphate hydrolases"/>
    <property type="match status" value="1"/>
</dbReference>
<dbReference type="Pfam" id="PF13671">
    <property type="entry name" value="AAA_33"/>
    <property type="match status" value="1"/>
</dbReference>
<reference evidence="2" key="1">
    <citation type="submission" date="2019-11" db="EMBL/GenBank/DDBJ databases">
        <title>Spread of Macrolides and rifampicin resistant Rhodococcus equi in clinical isolates in the USA.</title>
        <authorList>
            <person name="Alvarez-Narvaez S."/>
            <person name="Huber L."/>
            <person name="Cohen N.D."/>
            <person name="Slovis N."/>
            <person name="Greiter M."/>
            <person name="Giguere S."/>
            <person name="Hart K."/>
        </authorList>
    </citation>
    <scope>NUCLEOTIDE SEQUENCE</scope>
    <source>
        <strain evidence="2">Lh_17</strain>
    </source>
</reference>
<dbReference type="SUPFAM" id="SSF56112">
    <property type="entry name" value="Protein kinase-like (PK-like)"/>
    <property type="match status" value="1"/>
</dbReference>
<dbReference type="SUPFAM" id="SSF52540">
    <property type="entry name" value="P-loop containing nucleoside triphosphate hydrolases"/>
    <property type="match status" value="1"/>
</dbReference>
<accession>A0A9Q2UWC8</accession>
<dbReference type="InterPro" id="IPR011009">
    <property type="entry name" value="Kinase-like_dom_sf"/>
</dbReference>
<name>A0A9Q2UWC8_RHOHA</name>
<dbReference type="Proteomes" id="UP000808906">
    <property type="component" value="Unassembled WGS sequence"/>
</dbReference>
<proteinExistence type="predicted"/>
<comment type="caution">
    <text evidence="2">The sequence shown here is derived from an EMBL/GenBank/DDBJ whole genome shotgun (WGS) entry which is preliminary data.</text>
</comment>
<evidence type="ECO:0000256" key="1">
    <source>
        <dbReference type="SAM" id="MobiDB-lite"/>
    </source>
</evidence>
<evidence type="ECO:0000313" key="3">
    <source>
        <dbReference type="EMBL" id="NKT76877.1"/>
    </source>
</evidence>
<dbReference type="AlphaFoldDB" id="A0A9Q2UWC8"/>
<reference evidence="3" key="2">
    <citation type="journal article" date="2020" name="Environ. Microbiol.">
        <title>The novel and transferable erm(51) gene confers Macrolides, Lincosamides, and Streptogramins B (MLSB) resistance to clonal Rhodococcus equi in the environment.</title>
        <authorList>
            <person name="Huber L."/>
            <person name="Giguere S."/>
            <person name="Slovis N.M."/>
            <person name="Alvarez-Narvaez S."/>
            <person name="Hart K.A."/>
            <person name="Greiter M."/>
            <person name="Morris E.R.A."/>
            <person name="Cohen N.D."/>
        </authorList>
    </citation>
    <scope>NUCLEOTIDE SEQUENCE</scope>
    <source>
        <strain evidence="3">Lh_116_1</strain>
        <strain evidence="4">Lh_16_1</strain>
    </source>
</reference>
<evidence type="ECO:0000313" key="4">
    <source>
        <dbReference type="EMBL" id="NKW43602.1"/>
    </source>
</evidence>
<sequence>MPSTRATTTSTAKPTESAASLTAQPDQPFAGLHETHSGVVILLGDRVYKIKKPIRTEFLDFRSREARLAACRNEVELNRRLAPDVYLGVGELGDPEGGDGEPTVVMRRMPESARLSTLARASSTQCPSAVDAIARIVAGFHRRAARGPRIDREGTADAVRRRWHDNIRETRELPRAVIAEDRLAAIERTVDRYLDGRGPLFAQRIADGCIVDGHADLLSDDIFCLEDGPRILDCLEFDARLRYLDRIDDIACLAMDLEFQGRPDLARRLVLRYRDALTETAPDSLVHHYIAYRAFMRAKVDCVRHLQGRAASADDAARHTALAEQHLDRARCRLVLVGGLPATGKSTVAARLAETVGAELISSDHVRRHLFAADRTATPDPGYRSGRYSPDSTGRVYDSMLDRARELLAGGRSVVLDASWTHREHRLRAAETAVAVCADLVQLQCTAPAELTEHRLRERAASRRDHDSEATPAVAVAMAHDADSWPAATRVDTSGPLDASLSVAAAEWDRAPG</sequence>
<evidence type="ECO:0000313" key="2">
    <source>
        <dbReference type="EMBL" id="MBM4564393.1"/>
    </source>
</evidence>
<dbReference type="EMBL" id="WVBC01000001">
    <property type="protein sequence ID" value="NKT76877.1"/>
    <property type="molecule type" value="Genomic_DNA"/>
</dbReference>
<organism evidence="2 5">
    <name type="scientific">Rhodococcus hoagii</name>
    <name type="common">Corynebacterium equii</name>
    <dbReference type="NCBI Taxonomy" id="43767"/>
    <lineage>
        <taxon>Bacteria</taxon>
        <taxon>Bacillati</taxon>
        <taxon>Actinomycetota</taxon>
        <taxon>Actinomycetes</taxon>
        <taxon>Mycobacteriales</taxon>
        <taxon>Nocardiaceae</taxon>
        <taxon>Prescottella</taxon>
    </lineage>
</organism>
<dbReference type="PANTHER" id="PTHR43883:SF1">
    <property type="entry name" value="GLUCONOKINASE"/>
    <property type="match status" value="1"/>
</dbReference>
<dbReference type="InterPro" id="IPR027417">
    <property type="entry name" value="P-loop_NTPase"/>
</dbReference>
<dbReference type="EMBL" id="WVDC01000010">
    <property type="protein sequence ID" value="NKW43602.1"/>
    <property type="molecule type" value="Genomic_DNA"/>
</dbReference>
<feature type="compositionally biased region" description="Low complexity" evidence="1">
    <location>
        <begin position="1"/>
        <end position="20"/>
    </location>
</feature>